<name>A2C9K0_PROM3</name>
<evidence type="ECO:0000313" key="2">
    <source>
        <dbReference type="Proteomes" id="UP000002274"/>
    </source>
</evidence>
<proteinExistence type="predicted"/>
<dbReference type="AlphaFoldDB" id="A2C9K0"/>
<dbReference type="BioCyc" id="PMAR59922:G1G80-1220-MONOMER"/>
<gene>
    <name evidence="1" type="ordered locus">P9303_14141</name>
</gene>
<reference evidence="1 2" key="1">
    <citation type="journal article" date="2007" name="PLoS Genet.">
        <title>Patterns and implications of gene gain and loss in the evolution of Prochlorococcus.</title>
        <authorList>
            <person name="Kettler G.C."/>
            <person name="Martiny A.C."/>
            <person name="Huang K."/>
            <person name="Zucker J."/>
            <person name="Coleman M.L."/>
            <person name="Rodrigue S."/>
            <person name="Chen F."/>
            <person name="Lapidus A."/>
            <person name="Ferriera S."/>
            <person name="Johnson J."/>
            <person name="Steglich C."/>
            <person name="Church G.M."/>
            <person name="Richardson P."/>
            <person name="Chisholm S.W."/>
        </authorList>
    </citation>
    <scope>NUCLEOTIDE SEQUENCE [LARGE SCALE GENOMIC DNA]</scope>
    <source>
        <strain evidence="1 2">MIT 9303</strain>
    </source>
</reference>
<dbReference type="KEGG" id="pmf:P9303_14141"/>
<sequence length="150" mass="17224">MPSKPRDRLGEVYGRLTVVRASDRRTAAGNSYWWCRCSCGNEREVPSDSLSHRLRKKKNITECIECSREITTEAVCDKNDREENLRRKQALINRENLVGKVPDQWLKLPLTDAHAREIGVKKFFRGTYCLNGHLSPYRINGGCLACNRAE</sequence>
<dbReference type="Proteomes" id="UP000002274">
    <property type="component" value="Chromosome"/>
</dbReference>
<dbReference type="EMBL" id="CP000554">
    <property type="protein sequence ID" value="ABM78160.1"/>
    <property type="molecule type" value="Genomic_DNA"/>
</dbReference>
<dbReference type="HOGENOM" id="CLU_1738909_0_0_3"/>
<dbReference type="RefSeq" id="WP_011826057.1">
    <property type="nucleotide sequence ID" value="NC_008820.1"/>
</dbReference>
<accession>A2C9K0</accession>
<organism evidence="1 2">
    <name type="scientific">Prochlorococcus marinus (strain MIT 9303)</name>
    <dbReference type="NCBI Taxonomy" id="59922"/>
    <lineage>
        <taxon>Bacteria</taxon>
        <taxon>Bacillati</taxon>
        <taxon>Cyanobacteriota</taxon>
        <taxon>Cyanophyceae</taxon>
        <taxon>Synechococcales</taxon>
        <taxon>Prochlorococcaceae</taxon>
        <taxon>Prochlorococcus</taxon>
    </lineage>
</organism>
<evidence type="ECO:0000313" key="1">
    <source>
        <dbReference type="EMBL" id="ABM78160.1"/>
    </source>
</evidence>
<protein>
    <submittedName>
        <fullName evidence="1">Possible Early Protein (E6)</fullName>
    </submittedName>
</protein>